<evidence type="ECO:0000313" key="1">
    <source>
        <dbReference type="EMBL" id="MCL1115866.1"/>
    </source>
</evidence>
<sequence>MDEVLSFTLKEIGEVAVILAAFSAFLGAIWKNRIHLREKYQFDAALKQIESSHARQTQSLEHELQIERHAAQLGHAKLIEKRAAIIDDVYKLLVELHEAIYDTIRPDYFGRDKPLKQEAYELALPKFDSFVESFEKNKIYFSADIAKRVSEFYVSAAQTLDQARVAINSGESLGQGNTPNLQKLFEKVNYEMGQARKAVEEDFRGILRVGEV</sequence>
<accession>A0ABT0KWP3</accession>
<evidence type="ECO:0000313" key="2">
    <source>
        <dbReference type="Proteomes" id="UP001203212"/>
    </source>
</evidence>
<name>A0ABT0KWP3_9GAMM</name>
<protein>
    <submittedName>
        <fullName evidence="1">Uncharacterized protein</fullName>
    </submittedName>
</protein>
<comment type="caution">
    <text evidence="1">The sequence shown here is derived from an EMBL/GenBank/DDBJ whole genome shotgun (WGS) entry which is preliminary data.</text>
</comment>
<keyword evidence="2" id="KW-1185">Reference proteome</keyword>
<dbReference type="Proteomes" id="UP001203212">
    <property type="component" value="Unassembled WGS sequence"/>
</dbReference>
<dbReference type="RefSeq" id="WP_188839562.1">
    <property type="nucleotide sequence ID" value="NZ_BMOT01000001.1"/>
</dbReference>
<proteinExistence type="predicted"/>
<gene>
    <name evidence="1" type="ORF">L2689_01215</name>
</gene>
<reference evidence="1 2" key="1">
    <citation type="submission" date="2022-01" db="EMBL/GenBank/DDBJ databases">
        <title>Whole genome-based taxonomy of the Shewanellaceae.</title>
        <authorList>
            <person name="Martin-Rodriguez A.J."/>
        </authorList>
    </citation>
    <scope>NUCLEOTIDE SEQUENCE [LARGE SCALE GENOMIC DNA]</scope>
    <source>
        <strain evidence="1 2">JCM 17801</strain>
    </source>
</reference>
<dbReference type="EMBL" id="JAKILK010000001">
    <property type="protein sequence ID" value="MCL1115866.1"/>
    <property type="molecule type" value="Genomic_DNA"/>
</dbReference>
<organism evidence="1 2">
    <name type="scientific">Shewanella aestuarii</name>
    <dbReference type="NCBI Taxonomy" id="1028752"/>
    <lineage>
        <taxon>Bacteria</taxon>
        <taxon>Pseudomonadati</taxon>
        <taxon>Pseudomonadota</taxon>
        <taxon>Gammaproteobacteria</taxon>
        <taxon>Alteromonadales</taxon>
        <taxon>Shewanellaceae</taxon>
        <taxon>Shewanella</taxon>
    </lineage>
</organism>